<keyword evidence="2" id="KW-0813">Transport</keyword>
<keyword evidence="5" id="KW-0676">Redox-active center</keyword>
<proteinExistence type="inferred from homology"/>
<evidence type="ECO:0000259" key="7">
    <source>
        <dbReference type="PROSITE" id="PS51352"/>
    </source>
</evidence>
<dbReference type="PANTHER" id="PTHR45663">
    <property type="entry name" value="GEO12009P1"/>
    <property type="match status" value="1"/>
</dbReference>
<dbReference type="Gene3D" id="1.25.40.10">
    <property type="entry name" value="Tetratricopeptide repeat domain"/>
    <property type="match status" value="2"/>
</dbReference>
<dbReference type="GO" id="GO:0015035">
    <property type="term" value="F:protein-disulfide reductase activity"/>
    <property type="evidence" value="ECO:0007669"/>
    <property type="project" value="UniProtKB-UniRule"/>
</dbReference>
<dbReference type="SUPFAM" id="SSF48452">
    <property type="entry name" value="TPR-like"/>
    <property type="match status" value="1"/>
</dbReference>
<feature type="domain" description="Thioredoxin" evidence="7">
    <location>
        <begin position="7"/>
        <end position="123"/>
    </location>
</feature>
<evidence type="ECO:0000256" key="6">
    <source>
        <dbReference type="NCBIfam" id="TIGR01068"/>
    </source>
</evidence>
<comment type="caution">
    <text evidence="8">The sequence shown here is derived from an EMBL/GenBank/DDBJ whole genome shotgun (WGS) entry which is preliminary data.</text>
</comment>
<dbReference type="GO" id="GO:0006950">
    <property type="term" value="P:response to stress"/>
    <property type="evidence" value="ECO:0007669"/>
    <property type="project" value="UniProtKB-ARBA"/>
</dbReference>
<name>A0A225NIN0_9RHOB</name>
<dbReference type="OrthoDB" id="9790390at2"/>
<dbReference type="GO" id="GO:0045454">
    <property type="term" value="P:cell redox homeostasis"/>
    <property type="evidence" value="ECO:0007669"/>
    <property type="project" value="TreeGrafter"/>
</dbReference>
<dbReference type="EMBL" id="AQQR01000004">
    <property type="protein sequence ID" value="OWU73584.1"/>
    <property type="molecule type" value="Genomic_DNA"/>
</dbReference>
<organism evidence="8 9">
    <name type="scientific">Marinibacterium profundimaris</name>
    <dbReference type="NCBI Taxonomy" id="1679460"/>
    <lineage>
        <taxon>Bacteria</taxon>
        <taxon>Pseudomonadati</taxon>
        <taxon>Pseudomonadota</taxon>
        <taxon>Alphaproteobacteria</taxon>
        <taxon>Rhodobacterales</taxon>
        <taxon>Paracoccaceae</taxon>
        <taxon>Marinibacterium</taxon>
    </lineage>
</organism>
<dbReference type="PROSITE" id="PS00194">
    <property type="entry name" value="THIOREDOXIN_1"/>
    <property type="match status" value="1"/>
</dbReference>
<dbReference type="PANTHER" id="PTHR45663:SF11">
    <property type="entry name" value="GEO12009P1"/>
    <property type="match status" value="1"/>
</dbReference>
<sequence>MMDLMSGAEGAPADDLIKESSEATFMADVVEQSQSVPVIVDFWAPWCGPCKTLGPMLEKAVTAAKGAVKMVKVNVDEAQMLAGQLQIQSIPTVYAFWQGQPVDGFQGALPGSEIDAFVDRVIAAAGGEAPGAGLDDAVEAAEAMLTEGAAVDAAQTFAAVLEEDPAHAGAYGGLVRAHIAMDDLDQAEAILNGAPAEISHAAPLEAAHAQLELARQAAGAGPLADLMAAVEAAPEDHQARFDLALALHANGKVDEAVDQLLELFKRDREWNEGAAKAQLFTIFDALKPNDPVVLNGRRKLSSMIFA</sequence>
<dbReference type="Proteomes" id="UP000215377">
    <property type="component" value="Unassembled WGS sequence"/>
</dbReference>
<keyword evidence="9" id="KW-1185">Reference proteome</keyword>
<dbReference type="PROSITE" id="PS51352">
    <property type="entry name" value="THIOREDOXIN_2"/>
    <property type="match status" value="1"/>
</dbReference>
<evidence type="ECO:0000256" key="2">
    <source>
        <dbReference type="ARBA" id="ARBA00022448"/>
    </source>
</evidence>
<dbReference type="GO" id="GO:0005829">
    <property type="term" value="C:cytosol"/>
    <property type="evidence" value="ECO:0007669"/>
    <property type="project" value="TreeGrafter"/>
</dbReference>
<dbReference type="InterPro" id="IPR005746">
    <property type="entry name" value="Thioredoxin"/>
</dbReference>
<evidence type="ECO:0000256" key="1">
    <source>
        <dbReference type="ARBA" id="ARBA00008987"/>
    </source>
</evidence>
<gene>
    <name evidence="8" type="ORF">ATO3_13110</name>
</gene>
<dbReference type="PRINTS" id="PR00421">
    <property type="entry name" value="THIOREDOXIN"/>
</dbReference>
<evidence type="ECO:0000256" key="3">
    <source>
        <dbReference type="ARBA" id="ARBA00022982"/>
    </source>
</evidence>
<evidence type="ECO:0000313" key="8">
    <source>
        <dbReference type="EMBL" id="OWU73584.1"/>
    </source>
</evidence>
<dbReference type="InterPro" id="IPR017937">
    <property type="entry name" value="Thioredoxin_CS"/>
</dbReference>
<dbReference type="Pfam" id="PF14559">
    <property type="entry name" value="TPR_19"/>
    <property type="match status" value="1"/>
</dbReference>
<dbReference type="InterPro" id="IPR013766">
    <property type="entry name" value="Thioredoxin_domain"/>
</dbReference>
<dbReference type="SUPFAM" id="SSF52833">
    <property type="entry name" value="Thioredoxin-like"/>
    <property type="match status" value="1"/>
</dbReference>
<dbReference type="AlphaFoldDB" id="A0A225NIN0"/>
<dbReference type="Pfam" id="PF14561">
    <property type="entry name" value="TPR_20"/>
    <property type="match status" value="1"/>
</dbReference>
<evidence type="ECO:0000313" key="9">
    <source>
        <dbReference type="Proteomes" id="UP000215377"/>
    </source>
</evidence>
<dbReference type="NCBIfam" id="TIGR01068">
    <property type="entry name" value="thioredoxin"/>
    <property type="match status" value="1"/>
</dbReference>
<dbReference type="Pfam" id="PF00085">
    <property type="entry name" value="Thioredoxin"/>
    <property type="match status" value="1"/>
</dbReference>
<accession>A0A225NIN0</accession>
<reference evidence="8 9" key="1">
    <citation type="submission" date="2013-04" db="EMBL/GenBank/DDBJ databases">
        <title>Oceanicola sp. 22II1-22F33 Genome Sequencing.</title>
        <authorList>
            <person name="Lai Q."/>
            <person name="Li G."/>
            <person name="Shao Z."/>
        </authorList>
    </citation>
    <scope>NUCLEOTIDE SEQUENCE [LARGE SCALE GENOMIC DNA]</scope>
    <source>
        <strain evidence="8 9">22II1-22F33</strain>
    </source>
</reference>
<evidence type="ECO:0000256" key="4">
    <source>
        <dbReference type="ARBA" id="ARBA00023157"/>
    </source>
</evidence>
<evidence type="ECO:0000256" key="5">
    <source>
        <dbReference type="ARBA" id="ARBA00023284"/>
    </source>
</evidence>
<dbReference type="RefSeq" id="WP_088650309.1">
    <property type="nucleotide sequence ID" value="NZ_AQQR01000004.1"/>
</dbReference>
<dbReference type="CDD" id="cd02956">
    <property type="entry name" value="ybbN"/>
    <property type="match status" value="1"/>
</dbReference>
<dbReference type="InterPro" id="IPR036249">
    <property type="entry name" value="Thioredoxin-like_sf"/>
</dbReference>
<keyword evidence="3" id="KW-0249">Electron transport</keyword>
<dbReference type="Gene3D" id="3.40.30.10">
    <property type="entry name" value="Glutaredoxin"/>
    <property type="match status" value="1"/>
</dbReference>
<keyword evidence="4" id="KW-1015">Disulfide bond</keyword>
<protein>
    <recommendedName>
        <fullName evidence="6">Thioredoxin</fullName>
    </recommendedName>
</protein>
<comment type="similarity">
    <text evidence="1">Belongs to the thioredoxin family.</text>
</comment>
<dbReference type="InterPro" id="IPR011990">
    <property type="entry name" value="TPR-like_helical_dom_sf"/>
</dbReference>